<keyword evidence="2 8" id="KW-0813">Transport</keyword>
<dbReference type="GO" id="GO:0008982">
    <property type="term" value="F:protein-N(PI)-phosphohistidine-sugar phosphotransferase activity"/>
    <property type="evidence" value="ECO:0007669"/>
    <property type="project" value="UniProtKB-UniRule"/>
</dbReference>
<keyword evidence="3 8" id="KW-1003">Cell membrane</keyword>
<protein>
    <recommendedName>
        <fullName evidence="8">Permease IIC component</fullName>
    </recommendedName>
</protein>
<evidence type="ECO:0000259" key="10">
    <source>
        <dbReference type="PROSITE" id="PS51105"/>
    </source>
</evidence>
<evidence type="ECO:0000256" key="7">
    <source>
        <dbReference type="ARBA" id="ARBA00023136"/>
    </source>
</evidence>
<reference evidence="11 12" key="1">
    <citation type="submission" date="2019-12" db="EMBL/GenBank/DDBJ databases">
        <title>Whole-genome analyses of novel actinobacteria.</title>
        <authorList>
            <person name="Sahin N."/>
            <person name="Saygin H."/>
        </authorList>
    </citation>
    <scope>NUCLEOTIDE SEQUENCE [LARGE SCALE GENOMIC DNA]</scope>
    <source>
        <strain evidence="11 12">KC615</strain>
    </source>
</reference>
<dbReference type="PANTHER" id="PTHR33989">
    <property type="match status" value="1"/>
</dbReference>
<dbReference type="Proteomes" id="UP000430692">
    <property type="component" value="Unassembled WGS sequence"/>
</dbReference>
<comment type="caution">
    <text evidence="11">The sequence shown here is derived from an EMBL/GenBank/DDBJ whole genome shotgun (WGS) entry which is preliminary data.</text>
</comment>
<comment type="subcellular location">
    <subcellularLocation>
        <location evidence="1">Cell membrane</location>
        <topology evidence="1">Multi-pass membrane protein</topology>
    </subcellularLocation>
</comment>
<organism evidence="11 12">
    <name type="scientific">Shimazuella alba</name>
    <dbReference type="NCBI Taxonomy" id="2690964"/>
    <lineage>
        <taxon>Bacteria</taxon>
        <taxon>Bacillati</taxon>
        <taxon>Bacillota</taxon>
        <taxon>Bacilli</taxon>
        <taxon>Bacillales</taxon>
        <taxon>Thermoactinomycetaceae</taxon>
        <taxon>Shimazuella</taxon>
    </lineage>
</organism>
<feature type="domain" description="PTS EIIC type-3" evidence="10">
    <location>
        <begin position="8"/>
        <end position="416"/>
    </location>
</feature>
<dbReference type="Pfam" id="PF02378">
    <property type="entry name" value="PTS_EIIC"/>
    <property type="match status" value="1"/>
</dbReference>
<dbReference type="GO" id="GO:0009401">
    <property type="term" value="P:phosphoenolpyruvate-dependent sugar phosphotransferase system"/>
    <property type="evidence" value="ECO:0007669"/>
    <property type="project" value="InterPro"/>
</dbReference>
<keyword evidence="5 9" id="KW-0812">Transmembrane</keyword>
<dbReference type="EMBL" id="WUUL01000012">
    <property type="protein sequence ID" value="MXQ55232.1"/>
    <property type="molecule type" value="Genomic_DNA"/>
</dbReference>
<evidence type="ECO:0000256" key="3">
    <source>
        <dbReference type="ARBA" id="ARBA00022475"/>
    </source>
</evidence>
<comment type="function">
    <text evidence="8">The phosphoenolpyruvate-dependent sugar phosphotransferase system (PTS), a major carbohydrate active -transport system, catalyzes the phosphorylation of incoming sugar substrates concomitant with their translocation across the cell membrane.</text>
</comment>
<feature type="transmembrane region" description="Helical" evidence="9">
    <location>
        <begin position="243"/>
        <end position="263"/>
    </location>
</feature>
<feature type="transmembrane region" description="Helical" evidence="9">
    <location>
        <begin position="335"/>
        <end position="366"/>
    </location>
</feature>
<accession>A0A6I4W4K1</accession>
<evidence type="ECO:0000313" key="12">
    <source>
        <dbReference type="Proteomes" id="UP000430692"/>
    </source>
</evidence>
<feature type="transmembrane region" description="Helical" evidence="9">
    <location>
        <begin position="183"/>
        <end position="203"/>
    </location>
</feature>
<dbReference type="PANTHER" id="PTHR33989:SF11">
    <property type="entry name" value="LICHENAN PERMEASE IIC COMPONENT"/>
    <property type="match status" value="1"/>
</dbReference>
<name>A0A6I4W4K1_9BACL</name>
<evidence type="ECO:0000256" key="6">
    <source>
        <dbReference type="ARBA" id="ARBA00022989"/>
    </source>
</evidence>
<evidence type="ECO:0000256" key="1">
    <source>
        <dbReference type="ARBA" id="ARBA00004651"/>
    </source>
</evidence>
<evidence type="ECO:0000313" key="11">
    <source>
        <dbReference type="EMBL" id="MXQ55232.1"/>
    </source>
</evidence>
<dbReference type="GO" id="GO:1901264">
    <property type="term" value="P:carbohydrate derivative transport"/>
    <property type="evidence" value="ECO:0007669"/>
    <property type="project" value="TreeGrafter"/>
</dbReference>
<keyword evidence="4 8" id="KW-0762">Sugar transport</keyword>
<keyword evidence="7 8" id="KW-0472">Membrane</keyword>
<evidence type="ECO:0000256" key="2">
    <source>
        <dbReference type="ARBA" id="ARBA00022448"/>
    </source>
</evidence>
<dbReference type="InterPro" id="IPR004796">
    <property type="entry name" value="PTS_IIC_cello"/>
</dbReference>
<feature type="transmembrane region" description="Helical" evidence="9">
    <location>
        <begin position="71"/>
        <end position="91"/>
    </location>
</feature>
<feature type="transmembrane region" description="Helical" evidence="9">
    <location>
        <begin position="103"/>
        <end position="124"/>
    </location>
</feature>
<evidence type="ECO:0000256" key="9">
    <source>
        <dbReference type="SAM" id="Phobius"/>
    </source>
</evidence>
<dbReference type="NCBIfam" id="TIGR00410">
    <property type="entry name" value="lacE"/>
    <property type="match status" value="1"/>
</dbReference>
<evidence type="ECO:0000256" key="5">
    <source>
        <dbReference type="ARBA" id="ARBA00022692"/>
    </source>
</evidence>
<keyword evidence="12" id="KW-1185">Reference proteome</keyword>
<evidence type="ECO:0000256" key="4">
    <source>
        <dbReference type="ARBA" id="ARBA00022597"/>
    </source>
</evidence>
<feature type="transmembrane region" description="Helical" evidence="9">
    <location>
        <begin position="144"/>
        <end position="162"/>
    </location>
</feature>
<dbReference type="InterPro" id="IPR051088">
    <property type="entry name" value="PTS_Sugar-EIIC/EIIB"/>
</dbReference>
<evidence type="ECO:0000256" key="8">
    <source>
        <dbReference type="PIRNR" id="PIRNR006351"/>
    </source>
</evidence>
<sequence>MEKILKFLEEKILPFAHRLAAQRHLGALRDGFITLIPLLIVGSIFLIIQNFPIPGWDVKQVEWFGAAFPDLITMPAKATFDLLSLYVVFAISYRLAQYYKIDAITTGILSLVSYIIIAPTTLISESNEVISNVIPMGEWFGSKGLLVAIIIAILVTEIYNFFLKRKIVIKMPEQVPPTVARAFSALIPAFTIFSLMLLIKVLFLQTSYHSLNEFIYVMLAKPITLFIANNIFGALATTISITMLWSIGINSGSLVNGVLRPFWLDLQKENIQAIQAGQPLPNIITEQFFDMIWIGGAGATLVVAIILIFRARSRQFKELGRIAGPPGLFNINEPILFGLPIILSPIMLIPFNLAPIVITIVNYFAMYFDLVARPTGVVLPWTTPPIIQGFMITNSWTGAVLQVVDMIIAGLIYYPFIKIIDRQKYKEETSEN</sequence>
<keyword evidence="6 9" id="KW-1133">Transmembrane helix</keyword>
<feature type="transmembrane region" description="Helical" evidence="9">
    <location>
        <begin position="215"/>
        <end position="236"/>
    </location>
</feature>
<feature type="transmembrane region" description="Helical" evidence="9">
    <location>
        <begin position="291"/>
        <end position="309"/>
    </location>
</feature>
<dbReference type="InterPro" id="IPR004501">
    <property type="entry name" value="PTS_EIIC_3"/>
</dbReference>
<feature type="transmembrane region" description="Helical" evidence="9">
    <location>
        <begin position="386"/>
        <end position="416"/>
    </location>
</feature>
<dbReference type="InterPro" id="IPR003352">
    <property type="entry name" value="PTS_EIIC"/>
</dbReference>
<dbReference type="GO" id="GO:0005886">
    <property type="term" value="C:plasma membrane"/>
    <property type="evidence" value="ECO:0007669"/>
    <property type="project" value="UniProtKB-SubCell"/>
</dbReference>
<dbReference type="PIRSF" id="PIRSF006351">
    <property type="entry name" value="PTS_EIIC-Cellobiose"/>
    <property type="match status" value="1"/>
</dbReference>
<dbReference type="RefSeq" id="WP_160802577.1">
    <property type="nucleotide sequence ID" value="NZ_WUUL01000012.1"/>
</dbReference>
<dbReference type="AlphaFoldDB" id="A0A6I4W4K1"/>
<dbReference type="PROSITE" id="PS51105">
    <property type="entry name" value="PTS_EIIC_TYPE_3"/>
    <property type="match status" value="1"/>
</dbReference>
<proteinExistence type="predicted"/>
<feature type="transmembrane region" description="Helical" evidence="9">
    <location>
        <begin position="32"/>
        <end position="51"/>
    </location>
</feature>
<gene>
    <name evidence="11" type="ORF">GSM42_16230</name>
</gene>